<dbReference type="EMBL" id="LJNI01000072">
    <property type="protein sequence ID" value="KPJ72467.1"/>
    <property type="molecule type" value="Genomic_DNA"/>
</dbReference>
<dbReference type="AlphaFoldDB" id="A0A0S7YD60"/>
<name>A0A0S7YD60_UNCT6</name>
<evidence type="ECO:0000313" key="1">
    <source>
        <dbReference type="EMBL" id="KPJ72467.1"/>
    </source>
</evidence>
<gene>
    <name evidence="1" type="ORF">AMJ52_06180</name>
</gene>
<comment type="caution">
    <text evidence="1">The sequence shown here is derived from an EMBL/GenBank/DDBJ whole genome shotgun (WGS) entry which is preliminary data.</text>
</comment>
<reference evidence="1 2" key="1">
    <citation type="journal article" date="2015" name="Microbiome">
        <title>Genomic resolution of linkages in carbon, nitrogen, and sulfur cycling among widespread estuary sediment bacteria.</title>
        <authorList>
            <person name="Baker B.J."/>
            <person name="Lazar C.S."/>
            <person name="Teske A.P."/>
            <person name="Dick G.J."/>
        </authorList>
    </citation>
    <scope>NUCLEOTIDE SEQUENCE [LARGE SCALE GENOMIC DNA]</scope>
    <source>
        <strain evidence="1">DG_78</strain>
    </source>
</reference>
<accession>A0A0S7YD60</accession>
<dbReference type="Proteomes" id="UP000051012">
    <property type="component" value="Unassembled WGS sequence"/>
</dbReference>
<evidence type="ECO:0000313" key="2">
    <source>
        <dbReference type="Proteomes" id="UP000051012"/>
    </source>
</evidence>
<protein>
    <submittedName>
        <fullName evidence="1">Uncharacterized protein</fullName>
    </submittedName>
</protein>
<feature type="non-terminal residue" evidence="1">
    <location>
        <position position="203"/>
    </location>
</feature>
<organism evidence="1 2">
    <name type="scientific">candidate division TA06 bacterium DG_78</name>
    <dbReference type="NCBI Taxonomy" id="1703772"/>
    <lineage>
        <taxon>Bacteria</taxon>
        <taxon>Bacteria division TA06</taxon>
    </lineage>
</organism>
<sequence>MILCECQKSTLSGPFRSSDEDDRASFFPIGGATGISYDAGPVIFGLNCEYHYTMFTFTHTLGETDYSQDFTGHAVSPSFAGIITLGNLVWANVLGYRYVNLAGSHAEYDLGDVILNDYMAKSHVLYRHNIFRFTLAGLIDAKTPAYVDDNDVTQFETTYMNYTGVIGAGIELPKLKAGVEGEYVSARADDNIYDVTMSSRCYT</sequence>
<proteinExistence type="predicted"/>